<feature type="transmembrane region" description="Helical" evidence="6">
    <location>
        <begin position="12"/>
        <end position="33"/>
    </location>
</feature>
<evidence type="ECO:0000256" key="5">
    <source>
        <dbReference type="ARBA" id="ARBA00023012"/>
    </source>
</evidence>
<name>A0A2W1LEU3_9BACL</name>
<keyword evidence="8" id="KW-1185">Reference proteome</keyword>
<dbReference type="InterPro" id="IPR036890">
    <property type="entry name" value="HATPase_C_sf"/>
</dbReference>
<dbReference type="EMBL" id="QKRB01000063">
    <property type="protein sequence ID" value="PZD92904.1"/>
    <property type="molecule type" value="Genomic_DNA"/>
</dbReference>
<evidence type="ECO:0000256" key="2">
    <source>
        <dbReference type="ARBA" id="ARBA00012438"/>
    </source>
</evidence>
<gene>
    <name evidence="7" type="ORF">DNH61_25755</name>
</gene>
<dbReference type="SUPFAM" id="SSF55874">
    <property type="entry name" value="ATPase domain of HSP90 chaperone/DNA topoisomerase II/histidine kinase"/>
    <property type="match status" value="1"/>
</dbReference>
<dbReference type="PANTHER" id="PTHR24421:SF10">
    <property type="entry name" value="NITRATE_NITRITE SENSOR PROTEIN NARQ"/>
    <property type="match status" value="1"/>
</dbReference>
<feature type="transmembrane region" description="Helical" evidence="6">
    <location>
        <begin position="186"/>
        <end position="207"/>
    </location>
</feature>
<dbReference type="AlphaFoldDB" id="A0A2W1LEU3"/>
<evidence type="ECO:0000313" key="7">
    <source>
        <dbReference type="EMBL" id="PZD92904.1"/>
    </source>
</evidence>
<reference evidence="7 8" key="1">
    <citation type="submission" date="2018-06" db="EMBL/GenBank/DDBJ databases">
        <title>Paenibacillus imtechensis sp. nov.</title>
        <authorList>
            <person name="Pinnaka A.K."/>
            <person name="Singh H."/>
            <person name="Kaur M."/>
        </authorList>
    </citation>
    <scope>NUCLEOTIDE SEQUENCE [LARGE SCALE GENOMIC DNA]</scope>
    <source>
        <strain evidence="7 8">SMB1</strain>
    </source>
</reference>
<dbReference type="InterPro" id="IPR050482">
    <property type="entry name" value="Sensor_HK_TwoCompSys"/>
</dbReference>
<evidence type="ECO:0000256" key="3">
    <source>
        <dbReference type="ARBA" id="ARBA00022679"/>
    </source>
</evidence>
<feature type="transmembrane region" description="Helical" evidence="6">
    <location>
        <begin position="71"/>
        <end position="103"/>
    </location>
</feature>
<evidence type="ECO:0000256" key="6">
    <source>
        <dbReference type="SAM" id="Phobius"/>
    </source>
</evidence>
<organism evidence="7 8">
    <name type="scientific">Paenibacillus sambharensis</name>
    <dbReference type="NCBI Taxonomy" id="1803190"/>
    <lineage>
        <taxon>Bacteria</taxon>
        <taxon>Bacillati</taxon>
        <taxon>Bacillota</taxon>
        <taxon>Bacilli</taxon>
        <taxon>Bacillales</taxon>
        <taxon>Paenibacillaceae</taxon>
        <taxon>Paenibacillus</taxon>
    </lineage>
</organism>
<evidence type="ECO:0000313" key="8">
    <source>
        <dbReference type="Proteomes" id="UP000249522"/>
    </source>
</evidence>
<dbReference type="EC" id="2.7.13.3" evidence="2"/>
<evidence type="ECO:0000256" key="1">
    <source>
        <dbReference type="ARBA" id="ARBA00000085"/>
    </source>
</evidence>
<protein>
    <recommendedName>
        <fullName evidence="2">histidine kinase</fullName>
        <ecNumber evidence="2">2.7.13.3</ecNumber>
    </recommendedName>
</protein>
<dbReference type="GO" id="GO:0004673">
    <property type="term" value="F:protein histidine kinase activity"/>
    <property type="evidence" value="ECO:0007669"/>
    <property type="project" value="UniProtKB-EC"/>
</dbReference>
<keyword evidence="5" id="KW-0902">Two-component regulatory system</keyword>
<accession>A0A2W1LEU3</accession>
<dbReference type="Gene3D" id="3.30.565.10">
    <property type="entry name" value="Histidine kinase-like ATPase, C-terminal domain"/>
    <property type="match status" value="1"/>
</dbReference>
<keyword evidence="6" id="KW-1133">Transmembrane helix</keyword>
<keyword evidence="3" id="KW-0808">Transferase</keyword>
<keyword evidence="6" id="KW-0472">Membrane</keyword>
<feature type="transmembrane region" description="Helical" evidence="6">
    <location>
        <begin position="39"/>
        <end position="59"/>
    </location>
</feature>
<dbReference type="GO" id="GO:0000160">
    <property type="term" value="P:phosphorelay signal transduction system"/>
    <property type="evidence" value="ECO:0007669"/>
    <property type="project" value="UniProtKB-KW"/>
</dbReference>
<dbReference type="RefSeq" id="WP_111149831.1">
    <property type="nucleotide sequence ID" value="NZ_QKRB01000063.1"/>
</dbReference>
<feature type="transmembrane region" description="Helical" evidence="6">
    <location>
        <begin position="115"/>
        <end position="148"/>
    </location>
</feature>
<feature type="transmembrane region" description="Helical" evidence="6">
    <location>
        <begin position="160"/>
        <end position="180"/>
    </location>
</feature>
<keyword evidence="4" id="KW-0418">Kinase</keyword>
<comment type="catalytic activity">
    <reaction evidence="1">
        <text>ATP + protein L-histidine = ADP + protein N-phospho-L-histidine.</text>
        <dbReference type="EC" id="2.7.13.3"/>
    </reaction>
</comment>
<proteinExistence type="predicted"/>
<dbReference type="PANTHER" id="PTHR24421">
    <property type="entry name" value="NITRATE/NITRITE SENSOR PROTEIN NARX-RELATED"/>
    <property type="match status" value="1"/>
</dbReference>
<comment type="caution">
    <text evidence="7">The sequence shown here is derived from an EMBL/GenBank/DDBJ whole genome shotgun (WGS) entry which is preliminary data.</text>
</comment>
<feature type="transmembrane region" description="Helical" evidence="6">
    <location>
        <begin position="219"/>
        <end position="241"/>
    </location>
</feature>
<dbReference type="Proteomes" id="UP000249522">
    <property type="component" value="Unassembled WGS sequence"/>
</dbReference>
<feature type="transmembrane region" description="Helical" evidence="6">
    <location>
        <begin position="247"/>
        <end position="266"/>
    </location>
</feature>
<sequence>MQQMIPRIHIKSSLKMLFFIYSVVLAITCLFQYKVLVFPAHYLFVFVIGNVLLCLYLFLAKGAKREYYIPIHIFLWMFLFYASYSYLFYSAALMFTAASIYYMRQKSIKPWIHMLYYIVVLASIWTAAALNPVFLFTVCTLYTIVMVLHAELNTMQRWNVVILGLLHSLAIAACASSFILPYQENTIFTLPTSFLIYVVYVVSSSIHRVLFRLLYPESIIFLCMISMLFGCSIAGYQWVYLGDSSPFALVLTASLVLFVIAFAACFKLQTIIHAKYGILQHGLNDWFVEKWEDALSQQEKGVSWSGFDSKLAPVFPNDGITILYKRKVMYTSGVFLDPGFKSGKSIYAGEVLLMIHETHTHQSFTPGQYYTAYALARYILNKLDQWEEMRRMKLPDAGQSGSFSKELNFRKEVTYYLHDNILQNIIATKNIVGTLPTEQSALKELAVETLADLNTSIRSQMHEIYPSTLADLSFERNIHILLDEMRKRYGRIPNPHIRYEIFEQMDEQSAYLFYRTLQELLANTCKYAEADHIWIHLYSADHWIMEVKEDGKPIVQEDMEGKIKHLGISSLKHQAGSLGGAFEWAQQDDYKLFTLTLPRRTHEGTVI</sequence>
<keyword evidence="6" id="KW-0812">Transmembrane</keyword>
<dbReference type="OrthoDB" id="9781904at2"/>
<evidence type="ECO:0000256" key="4">
    <source>
        <dbReference type="ARBA" id="ARBA00022777"/>
    </source>
</evidence>